<keyword evidence="4" id="KW-1003">Cell membrane</keyword>
<evidence type="ECO:0000256" key="3">
    <source>
        <dbReference type="ARBA" id="ARBA00022448"/>
    </source>
</evidence>
<evidence type="ECO:0000256" key="6">
    <source>
        <dbReference type="ARBA" id="ARBA00022847"/>
    </source>
</evidence>
<evidence type="ECO:0000313" key="13">
    <source>
        <dbReference type="Proteomes" id="UP000621266"/>
    </source>
</evidence>
<comment type="subcellular location">
    <subcellularLocation>
        <location evidence="1">Cell membrane</location>
        <topology evidence="1">Multi-pass membrane protein</topology>
    </subcellularLocation>
</comment>
<proteinExistence type="inferred from homology"/>
<evidence type="ECO:0000256" key="10">
    <source>
        <dbReference type="SAM" id="MobiDB-lite"/>
    </source>
</evidence>
<dbReference type="Pfam" id="PF00474">
    <property type="entry name" value="SSF"/>
    <property type="match status" value="1"/>
</dbReference>
<evidence type="ECO:0000256" key="9">
    <source>
        <dbReference type="RuleBase" id="RU362091"/>
    </source>
</evidence>
<reference evidence="12 13" key="1">
    <citation type="submission" date="2019-10" db="EMBL/GenBank/DDBJ databases">
        <title>Streptomyces tenebrisbrunneis sp.nov., an endogenous actinomycete isolated from of Lycium ruthenicum.</title>
        <authorList>
            <person name="Ma L."/>
        </authorList>
    </citation>
    <scope>NUCLEOTIDE SEQUENCE [LARGE SCALE GENOMIC DNA]</scope>
    <source>
        <strain evidence="12 13">TRM 66187</strain>
    </source>
</reference>
<evidence type="ECO:0000256" key="7">
    <source>
        <dbReference type="ARBA" id="ARBA00022989"/>
    </source>
</evidence>
<feature type="compositionally biased region" description="Gly residues" evidence="10">
    <location>
        <begin position="578"/>
        <end position="592"/>
    </location>
</feature>
<evidence type="ECO:0000256" key="5">
    <source>
        <dbReference type="ARBA" id="ARBA00022692"/>
    </source>
</evidence>
<dbReference type="PROSITE" id="PS50283">
    <property type="entry name" value="NA_SOLUT_SYMP_3"/>
    <property type="match status" value="1"/>
</dbReference>
<dbReference type="InterPro" id="IPR001734">
    <property type="entry name" value="Na/solute_symporter"/>
</dbReference>
<dbReference type="EMBL" id="WHPN01000325">
    <property type="protein sequence ID" value="KAF4407247.1"/>
    <property type="molecule type" value="Genomic_DNA"/>
</dbReference>
<feature type="region of interest" description="Disordered" evidence="10">
    <location>
        <begin position="514"/>
        <end position="630"/>
    </location>
</feature>
<keyword evidence="7 11" id="KW-1133">Transmembrane helix</keyword>
<feature type="transmembrane region" description="Helical" evidence="11">
    <location>
        <begin position="191"/>
        <end position="209"/>
    </location>
</feature>
<feature type="transmembrane region" description="Helical" evidence="11">
    <location>
        <begin position="161"/>
        <end position="179"/>
    </location>
</feature>
<feature type="transmembrane region" description="Helical" evidence="11">
    <location>
        <begin position="250"/>
        <end position="272"/>
    </location>
</feature>
<feature type="transmembrane region" description="Helical" evidence="11">
    <location>
        <begin position="419"/>
        <end position="440"/>
    </location>
</feature>
<dbReference type="PANTHER" id="PTHR48086">
    <property type="entry name" value="SODIUM/PROLINE SYMPORTER-RELATED"/>
    <property type="match status" value="1"/>
</dbReference>
<organism evidence="12 13">
    <name type="scientific">Streptomyces lycii</name>
    <dbReference type="NCBI Taxonomy" id="2654337"/>
    <lineage>
        <taxon>Bacteria</taxon>
        <taxon>Bacillati</taxon>
        <taxon>Actinomycetota</taxon>
        <taxon>Actinomycetes</taxon>
        <taxon>Kitasatosporales</taxon>
        <taxon>Streptomycetaceae</taxon>
        <taxon>Streptomyces</taxon>
    </lineage>
</organism>
<dbReference type="CDD" id="cd11480">
    <property type="entry name" value="SLC5sbd_u4"/>
    <property type="match status" value="1"/>
</dbReference>
<feature type="transmembrane region" description="Helical" evidence="11">
    <location>
        <begin position="12"/>
        <end position="32"/>
    </location>
</feature>
<evidence type="ECO:0000256" key="8">
    <source>
        <dbReference type="ARBA" id="ARBA00023136"/>
    </source>
</evidence>
<feature type="compositionally biased region" description="Gly residues" evidence="10">
    <location>
        <begin position="539"/>
        <end position="566"/>
    </location>
</feature>
<protein>
    <submittedName>
        <fullName evidence="12">Cation acetate symporter</fullName>
    </submittedName>
</protein>
<evidence type="ECO:0000256" key="11">
    <source>
        <dbReference type="SAM" id="Phobius"/>
    </source>
</evidence>
<dbReference type="InterPro" id="IPR050277">
    <property type="entry name" value="Sodium:Solute_Symporter"/>
</dbReference>
<feature type="transmembrane region" description="Helical" evidence="11">
    <location>
        <begin position="127"/>
        <end position="155"/>
    </location>
</feature>
<comment type="caution">
    <text evidence="12">The sequence shown here is derived from an EMBL/GenBank/DDBJ whole genome shotgun (WGS) entry which is preliminary data.</text>
</comment>
<keyword evidence="3" id="KW-0813">Transport</keyword>
<name>A0ABQ7FEF8_9ACTN</name>
<dbReference type="InterPro" id="IPR038377">
    <property type="entry name" value="Na/Glc_symporter_sf"/>
</dbReference>
<feature type="transmembrane region" description="Helical" evidence="11">
    <location>
        <begin position="491"/>
        <end position="510"/>
    </location>
</feature>
<keyword evidence="6" id="KW-0769">Symport</keyword>
<accession>A0ABQ7FEF8</accession>
<sequence length="630" mass="64104">MNDDLLDAGTLAYVLFSACVAVSFLLCILAATDTDDPAQFYTGSGSLSPAQNGLAIAGDYISAATVVSTTGAIALTGTEGLLTVCATVLSLLLLKLRLAGPLADGPRHYTLGDILARRLSERPARTAVAFVTLVVTFPLLLVQLAAAGTMMTVLLDLPGQGATTFSTVVTGLLMIAYVAFGGMRGTGLVQIAKMVLLLAATTLLAALVLDRYGWNPARLVAAAARGSGAGELYWRTGLQFGDSVTGRLDLVSLELTLLLGAACMPHVMMRLYTRGGARAARKAMSWAVGTVALFCGTVVVIGLGAAAVVGGRALAAEDRTGGTALLTLTRALDTGASAADESMLFAFVACAVFVTVLAAVAGITLAAATTVAHDLIARGVLRGRLTAGREVRYARWAVLAVGLVAVALAVPGHGWNPQVLIVFTFNAAASALLPALVYAFGWSGFTTTGMRWTLYGSPALVLFLTAFSPAVSGLPVSLLPDRDFAWFPLQVSGIVTIPAGFLIGWLASVLSAPEAPRRPEGTGGPGGSHGPGLPREDPGGSGGSVGPGSPGGSYGAYGSYGSGGSGVLRPSPEPPGPAGGAAPGGRALGGGTDRAPAWRRPEPDRPAPFRAGRTHNRHGRPLGGRPDLAD</sequence>
<evidence type="ECO:0000256" key="2">
    <source>
        <dbReference type="ARBA" id="ARBA00006434"/>
    </source>
</evidence>
<dbReference type="Gene3D" id="1.20.1730.10">
    <property type="entry name" value="Sodium/glucose cotransporter"/>
    <property type="match status" value="1"/>
</dbReference>
<keyword evidence="13" id="KW-1185">Reference proteome</keyword>
<feature type="compositionally biased region" description="Gly residues" evidence="10">
    <location>
        <begin position="521"/>
        <end position="530"/>
    </location>
</feature>
<evidence type="ECO:0000313" key="12">
    <source>
        <dbReference type="EMBL" id="KAF4407247.1"/>
    </source>
</evidence>
<feature type="transmembrane region" description="Helical" evidence="11">
    <location>
        <begin position="344"/>
        <end position="372"/>
    </location>
</feature>
<evidence type="ECO:0000256" key="1">
    <source>
        <dbReference type="ARBA" id="ARBA00004651"/>
    </source>
</evidence>
<dbReference type="PANTHER" id="PTHR48086:SF6">
    <property type="entry name" value="CATION_ACETATE SYMPORTER ACTP"/>
    <property type="match status" value="1"/>
</dbReference>
<dbReference type="Proteomes" id="UP000621266">
    <property type="component" value="Unassembled WGS sequence"/>
</dbReference>
<keyword evidence="8 11" id="KW-0472">Membrane</keyword>
<feature type="transmembrane region" description="Helical" evidence="11">
    <location>
        <begin position="284"/>
        <end position="309"/>
    </location>
</feature>
<comment type="similarity">
    <text evidence="2 9">Belongs to the sodium:solute symporter (SSF) (TC 2.A.21) family.</text>
</comment>
<dbReference type="RefSeq" id="WP_170315893.1">
    <property type="nucleotide sequence ID" value="NZ_WHPN01000325.1"/>
</dbReference>
<gene>
    <name evidence="12" type="ORF">GCU69_20655</name>
</gene>
<feature type="transmembrane region" description="Helical" evidence="11">
    <location>
        <begin position="81"/>
        <end position="98"/>
    </location>
</feature>
<feature type="transmembrane region" description="Helical" evidence="11">
    <location>
        <begin position="393"/>
        <end position="413"/>
    </location>
</feature>
<keyword evidence="5 11" id="KW-0812">Transmembrane</keyword>
<evidence type="ECO:0000256" key="4">
    <source>
        <dbReference type="ARBA" id="ARBA00022475"/>
    </source>
</evidence>
<feature type="transmembrane region" description="Helical" evidence="11">
    <location>
        <begin position="452"/>
        <end position="471"/>
    </location>
</feature>